<comment type="similarity">
    <text evidence="1">Belongs to the bacterial ribosomal protein bS16 family.</text>
</comment>
<evidence type="ECO:0000313" key="5">
    <source>
        <dbReference type="Proteomes" id="UP001527925"/>
    </source>
</evidence>
<dbReference type="InterPro" id="IPR023803">
    <property type="entry name" value="Ribosomal_bS16_dom_sf"/>
</dbReference>
<dbReference type="Proteomes" id="UP001527925">
    <property type="component" value="Unassembled WGS sequence"/>
</dbReference>
<evidence type="ECO:0000256" key="1">
    <source>
        <dbReference type="ARBA" id="ARBA00006668"/>
    </source>
</evidence>
<name>A0ABR4NFJ7_9FUNG</name>
<dbReference type="NCBIfam" id="TIGR00002">
    <property type="entry name" value="S16"/>
    <property type="match status" value="1"/>
</dbReference>
<comment type="caution">
    <text evidence="4">The sequence shown here is derived from an EMBL/GenBank/DDBJ whole genome shotgun (WGS) entry which is preliminary data.</text>
</comment>
<dbReference type="HAMAP" id="MF_00385">
    <property type="entry name" value="Ribosomal_bS16"/>
    <property type="match status" value="1"/>
</dbReference>
<keyword evidence="3" id="KW-0687">Ribonucleoprotein</keyword>
<evidence type="ECO:0000256" key="2">
    <source>
        <dbReference type="ARBA" id="ARBA00022980"/>
    </source>
</evidence>
<evidence type="ECO:0000313" key="4">
    <source>
        <dbReference type="EMBL" id="KAL2918302.1"/>
    </source>
</evidence>
<proteinExistence type="inferred from homology"/>
<dbReference type="EMBL" id="JADGIZ020000007">
    <property type="protein sequence ID" value="KAL2918302.1"/>
    <property type="molecule type" value="Genomic_DNA"/>
</dbReference>
<dbReference type="SUPFAM" id="SSF54565">
    <property type="entry name" value="Ribosomal protein S16"/>
    <property type="match status" value="1"/>
</dbReference>
<dbReference type="Pfam" id="PF00886">
    <property type="entry name" value="Ribosomal_S16"/>
    <property type="match status" value="1"/>
</dbReference>
<sequence>MVVRIRLARWGAANNPFFGIVAANARAARDGKHLERLGTYNPVPDHQRTKHIELNVQRIKYWLSVGAQPSERVAWLLSKIDLVPPTPKQLQNQGELSFADRKTWDVVLKDETGKMLGVVSMDEAIERFSGTKLDKTLPRDPEMFSHNIRAKYLKLDGSRRPKEPLTGDEALFVLKKYLGVV</sequence>
<dbReference type="InterPro" id="IPR020592">
    <property type="entry name" value="Ribosomal_bS16_CS"/>
</dbReference>
<dbReference type="InterPro" id="IPR000307">
    <property type="entry name" value="Ribosomal_bS16"/>
</dbReference>
<dbReference type="Gene3D" id="3.30.1320.10">
    <property type="match status" value="1"/>
</dbReference>
<dbReference type="PROSITE" id="PS00732">
    <property type="entry name" value="RIBOSOMAL_S16"/>
    <property type="match status" value="1"/>
</dbReference>
<gene>
    <name evidence="4" type="primary">MRPS16</name>
    <name evidence="4" type="ORF">HK105_202229</name>
</gene>
<accession>A0ABR4NFJ7</accession>
<protein>
    <submittedName>
        <fullName evidence="4">37S ribosomal protein S16, mitochondrial</fullName>
    </submittedName>
</protein>
<keyword evidence="2 4" id="KW-0689">Ribosomal protein</keyword>
<dbReference type="PANTHER" id="PTHR12919:SF20">
    <property type="entry name" value="SMALL RIBOSOMAL SUBUNIT PROTEIN BS16M"/>
    <property type="match status" value="1"/>
</dbReference>
<organism evidence="4 5">
    <name type="scientific">Polyrhizophydium stewartii</name>
    <dbReference type="NCBI Taxonomy" id="2732419"/>
    <lineage>
        <taxon>Eukaryota</taxon>
        <taxon>Fungi</taxon>
        <taxon>Fungi incertae sedis</taxon>
        <taxon>Chytridiomycota</taxon>
        <taxon>Chytridiomycota incertae sedis</taxon>
        <taxon>Chytridiomycetes</taxon>
        <taxon>Rhizophydiales</taxon>
        <taxon>Rhizophydiales incertae sedis</taxon>
        <taxon>Polyrhizophydium</taxon>
    </lineage>
</organism>
<evidence type="ECO:0000256" key="3">
    <source>
        <dbReference type="ARBA" id="ARBA00023274"/>
    </source>
</evidence>
<dbReference type="GO" id="GO:0005840">
    <property type="term" value="C:ribosome"/>
    <property type="evidence" value="ECO:0007669"/>
    <property type="project" value="UniProtKB-KW"/>
</dbReference>
<reference evidence="4 5" key="1">
    <citation type="submission" date="2023-09" db="EMBL/GenBank/DDBJ databases">
        <title>Pangenome analysis of Batrachochytrium dendrobatidis and related Chytrids.</title>
        <authorList>
            <person name="Yacoub M.N."/>
            <person name="Stajich J.E."/>
            <person name="James T.Y."/>
        </authorList>
    </citation>
    <scope>NUCLEOTIDE SEQUENCE [LARGE SCALE GENOMIC DNA]</scope>
    <source>
        <strain evidence="4 5">JEL0888</strain>
    </source>
</reference>
<keyword evidence="5" id="KW-1185">Reference proteome</keyword>
<dbReference type="PANTHER" id="PTHR12919">
    <property type="entry name" value="30S RIBOSOMAL PROTEIN S16"/>
    <property type="match status" value="1"/>
</dbReference>